<dbReference type="AlphaFoldDB" id="A0A520S4V9"/>
<dbReference type="EMBL" id="SHAG01000002">
    <property type="protein sequence ID" value="RZO77490.1"/>
    <property type="molecule type" value="Genomic_DNA"/>
</dbReference>
<evidence type="ECO:0000256" key="1">
    <source>
        <dbReference type="ARBA" id="ARBA00007487"/>
    </source>
</evidence>
<evidence type="ECO:0000313" key="8">
    <source>
        <dbReference type="EMBL" id="RZO77490.1"/>
    </source>
</evidence>
<dbReference type="GO" id="GO:0008817">
    <property type="term" value="F:corrinoid adenosyltransferase activity"/>
    <property type="evidence" value="ECO:0007669"/>
    <property type="project" value="UniProtKB-UniRule"/>
</dbReference>
<dbReference type="Pfam" id="PF01923">
    <property type="entry name" value="Cob_adeno_trans"/>
    <property type="match status" value="1"/>
</dbReference>
<comment type="pathway">
    <text evidence="6">Cofactor biosynthesis; adenosylcobalamin biosynthesis; adenosylcobalamin from cob(II)yrinate a,c-diamide: step 2/7.</text>
</comment>
<keyword evidence="6" id="KW-0169">Cobalamin biosynthesis</keyword>
<comment type="similarity">
    <text evidence="1 6">Belongs to the Cob(I)alamin adenosyltransferase family.</text>
</comment>
<keyword evidence="3 6" id="KW-0808">Transferase</keyword>
<organism evidence="8 9">
    <name type="scientific">OM182 bacterium</name>
    <dbReference type="NCBI Taxonomy" id="2510334"/>
    <lineage>
        <taxon>Bacteria</taxon>
        <taxon>Pseudomonadati</taxon>
        <taxon>Pseudomonadota</taxon>
        <taxon>Gammaproteobacteria</taxon>
        <taxon>OMG group</taxon>
        <taxon>OM182 clade</taxon>
    </lineage>
</organism>
<evidence type="ECO:0000256" key="3">
    <source>
        <dbReference type="ARBA" id="ARBA00022679"/>
    </source>
</evidence>
<dbReference type="EC" id="2.5.1.17" evidence="6"/>
<dbReference type="InterPro" id="IPR016030">
    <property type="entry name" value="CblAdoTrfase-like"/>
</dbReference>
<dbReference type="FunFam" id="1.20.1200.10:FF:000001">
    <property type="entry name" value="Cob(I)yrinic acid a,c-diamide adenosyltransferase"/>
    <property type="match status" value="1"/>
</dbReference>
<feature type="domain" description="Cobalamin adenosyltransferase-like" evidence="7">
    <location>
        <begin position="8"/>
        <end position="177"/>
    </location>
</feature>
<comment type="subunit">
    <text evidence="2">Homotrimer.</text>
</comment>
<evidence type="ECO:0000313" key="9">
    <source>
        <dbReference type="Proteomes" id="UP000316199"/>
    </source>
</evidence>
<dbReference type="SUPFAM" id="SSF89028">
    <property type="entry name" value="Cobalamin adenosyltransferase-like"/>
    <property type="match status" value="1"/>
</dbReference>
<evidence type="ECO:0000256" key="5">
    <source>
        <dbReference type="ARBA" id="ARBA00022840"/>
    </source>
</evidence>
<evidence type="ECO:0000256" key="6">
    <source>
        <dbReference type="RuleBase" id="RU366026"/>
    </source>
</evidence>
<keyword evidence="4 6" id="KW-0547">Nucleotide-binding</keyword>
<comment type="catalytic activity">
    <reaction evidence="6">
        <text>2 cob(II)alamin + reduced [electron-transfer flavoprotein] + 2 ATP = 2 adenosylcob(III)alamin + 2 triphosphate + oxidized [electron-transfer flavoprotein] + 3 H(+)</text>
        <dbReference type="Rhea" id="RHEA:28671"/>
        <dbReference type="Rhea" id="RHEA-COMP:10685"/>
        <dbReference type="Rhea" id="RHEA-COMP:10686"/>
        <dbReference type="ChEBI" id="CHEBI:15378"/>
        <dbReference type="ChEBI" id="CHEBI:16304"/>
        <dbReference type="ChEBI" id="CHEBI:18036"/>
        <dbReference type="ChEBI" id="CHEBI:18408"/>
        <dbReference type="ChEBI" id="CHEBI:30616"/>
        <dbReference type="ChEBI" id="CHEBI:57692"/>
        <dbReference type="ChEBI" id="CHEBI:58307"/>
        <dbReference type="EC" id="2.5.1.17"/>
    </reaction>
</comment>
<dbReference type="InterPro" id="IPR036451">
    <property type="entry name" value="CblAdoTrfase-like_sf"/>
</dbReference>
<comment type="catalytic activity">
    <reaction evidence="6">
        <text>2 cob(II)yrinate a,c diamide + reduced [electron-transfer flavoprotein] + 2 ATP = 2 adenosylcob(III)yrinate a,c-diamide + 2 triphosphate + oxidized [electron-transfer flavoprotein] + 3 H(+)</text>
        <dbReference type="Rhea" id="RHEA:11528"/>
        <dbReference type="Rhea" id="RHEA-COMP:10685"/>
        <dbReference type="Rhea" id="RHEA-COMP:10686"/>
        <dbReference type="ChEBI" id="CHEBI:15378"/>
        <dbReference type="ChEBI" id="CHEBI:18036"/>
        <dbReference type="ChEBI" id="CHEBI:30616"/>
        <dbReference type="ChEBI" id="CHEBI:57692"/>
        <dbReference type="ChEBI" id="CHEBI:58307"/>
        <dbReference type="ChEBI" id="CHEBI:58503"/>
        <dbReference type="ChEBI" id="CHEBI:58537"/>
        <dbReference type="EC" id="2.5.1.17"/>
    </reaction>
</comment>
<dbReference type="PANTHER" id="PTHR12213">
    <property type="entry name" value="CORRINOID ADENOSYLTRANSFERASE"/>
    <property type="match status" value="1"/>
</dbReference>
<proteinExistence type="inferred from homology"/>
<comment type="caution">
    <text evidence="8">The sequence shown here is derived from an EMBL/GenBank/DDBJ whole genome shotgun (WGS) entry which is preliminary data.</text>
</comment>
<dbReference type="Gene3D" id="1.20.1200.10">
    <property type="entry name" value="Cobalamin adenosyltransferase-like"/>
    <property type="match status" value="1"/>
</dbReference>
<keyword evidence="5 6" id="KW-0067">ATP-binding</keyword>
<dbReference type="GO" id="GO:0009236">
    <property type="term" value="P:cobalamin biosynthetic process"/>
    <property type="evidence" value="ECO:0007669"/>
    <property type="project" value="UniProtKB-UniRule"/>
</dbReference>
<dbReference type="GO" id="GO:0005524">
    <property type="term" value="F:ATP binding"/>
    <property type="evidence" value="ECO:0007669"/>
    <property type="project" value="UniProtKB-UniRule"/>
</dbReference>
<evidence type="ECO:0000259" key="7">
    <source>
        <dbReference type="Pfam" id="PF01923"/>
    </source>
</evidence>
<accession>A0A520S4V9</accession>
<dbReference type="NCBIfam" id="TIGR00636">
    <property type="entry name" value="PduO_Nterm"/>
    <property type="match status" value="1"/>
</dbReference>
<evidence type="ECO:0000256" key="4">
    <source>
        <dbReference type="ARBA" id="ARBA00022741"/>
    </source>
</evidence>
<reference evidence="8 9" key="1">
    <citation type="submission" date="2019-02" db="EMBL/GenBank/DDBJ databases">
        <title>Prokaryotic population dynamics and viral predation in marine succession experiment using metagenomics: the confinement effect.</title>
        <authorList>
            <person name="Haro-Moreno J.M."/>
            <person name="Rodriguez-Valera F."/>
            <person name="Lopez-Perez M."/>
        </authorList>
    </citation>
    <scope>NUCLEOTIDE SEQUENCE [LARGE SCALE GENOMIC DNA]</scope>
    <source>
        <strain evidence="8">MED-G157</strain>
    </source>
</reference>
<gene>
    <name evidence="8" type="ORF">EVA68_01160</name>
</gene>
<dbReference type="InterPro" id="IPR029499">
    <property type="entry name" value="PduO-typ"/>
</dbReference>
<dbReference type="PANTHER" id="PTHR12213:SF0">
    <property type="entry name" value="CORRINOID ADENOSYLTRANSFERASE MMAB"/>
    <property type="match status" value="1"/>
</dbReference>
<name>A0A520S4V9_9GAMM</name>
<sequence length="191" mass="21085">MGNRLSKIYTKTGDLGDTGLGDGSRVPKIDPRVEAMGTVDELNSVVGLLVEELLGIENSELGSVVKFLRYSQHRIFDLGGELSIPGYEIISEFHVNQIEQDLDRLNNKLEPLKNFILPGGSRLIATAHLARATCRRAERTVIAIPDRASAQEKAINSNAICYLNRLSDYLFVVARTCARVTGVMEVLWEKG</sequence>
<protein>
    <recommendedName>
        <fullName evidence="6">Corrinoid adenosyltransferase</fullName>
        <ecNumber evidence="6">2.5.1.17</ecNumber>
    </recommendedName>
    <alternativeName>
        <fullName evidence="6">Cob(II)alamin adenosyltransferase</fullName>
    </alternativeName>
    <alternativeName>
        <fullName evidence="6">Cob(II)yrinic acid a,c-diamide adenosyltransferase</fullName>
    </alternativeName>
    <alternativeName>
        <fullName evidence="6">Cobinamide/cobalamin adenosyltransferase</fullName>
    </alternativeName>
</protein>
<dbReference type="UniPathway" id="UPA00148">
    <property type="reaction ID" value="UER00233"/>
</dbReference>
<dbReference type="Proteomes" id="UP000316199">
    <property type="component" value="Unassembled WGS sequence"/>
</dbReference>
<evidence type="ECO:0000256" key="2">
    <source>
        <dbReference type="ARBA" id="ARBA00011233"/>
    </source>
</evidence>